<dbReference type="Pfam" id="PF03625">
    <property type="entry name" value="DUF302"/>
    <property type="match status" value="1"/>
</dbReference>
<evidence type="ECO:0000259" key="1">
    <source>
        <dbReference type="Pfam" id="PF03625"/>
    </source>
</evidence>
<proteinExistence type="predicted"/>
<accession>A0A381UNI1</accession>
<sequence length="140" mass="16434">MEVAQDIVKKVFTGKNFKDLLDDLIKEIEVRNYLITRISNMDNIHKRNSQGIAQEIDFQHYKIVEFCNLESCSGLISSNFLAGVFMPVRFVVFQRFEQEEINIAFLKPTSFARLFNSNKMMNFAKSLEQDMNYVLEEIDF</sequence>
<dbReference type="SUPFAM" id="SSF103247">
    <property type="entry name" value="TT1751-like"/>
    <property type="match status" value="1"/>
</dbReference>
<organism evidence="2">
    <name type="scientific">marine metagenome</name>
    <dbReference type="NCBI Taxonomy" id="408172"/>
    <lineage>
        <taxon>unclassified sequences</taxon>
        <taxon>metagenomes</taxon>
        <taxon>ecological metagenomes</taxon>
    </lineage>
</organism>
<feature type="domain" description="DUF302" evidence="1">
    <location>
        <begin position="56"/>
        <end position="108"/>
    </location>
</feature>
<dbReference type="InterPro" id="IPR005180">
    <property type="entry name" value="DUF302"/>
</dbReference>
<protein>
    <recommendedName>
        <fullName evidence="1">DUF302 domain-containing protein</fullName>
    </recommendedName>
</protein>
<reference evidence="2" key="1">
    <citation type="submission" date="2018-05" db="EMBL/GenBank/DDBJ databases">
        <authorList>
            <person name="Lanie J.A."/>
            <person name="Ng W.-L."/>
            <person name="Kazmierczak K.M."/>
            <person name="Andrzejewski T.M."/>
            <person name="Davidsen T.M."/>
            <person name="Wayne K.J."/>
            <person name="Tettelin H."/>
            <person name="Glass J.I."/>
            <person name="Rusch D."/>
            <person name="Podicherti R."/>
            <person name="Tsui H.-C.T."/>
            <person name="Winkler M.E."/>
        </authorList>
    </citation>
    <scope>NUCLEOTIDE SEQUENCE</scope>
</reference>
<dbReference type="EMBL" id="UINC01006769">
    <property type="protein sequence ID" value="SVA29534.1"/>
    <property type="molecule type" value="Genomic_DNA"/>
</dbReference>
<dbReference type="Gene3D" id="3.30.310.70">
    <property type="entry name" value="TT1751-like domain"/>
    <property type="match status" value="1"/>
</dbReference>
<evidence type="ECO:0000313" key="2">
    <source>
        <dbReference type="EMBL" id="SVA29534.1"/>
    </source>
</evidence>
<dbReference type="AlphaFoldDB" id="A0A381UNI1"/>
<dbReference type="CDD" id="cd14797">
    <property type="entry name" value="DUF302"/>
    <property type="match status" value="1"/>
</dbReference>
<dbReference type="InterPro" id="IPR035923">
    <property type="entry name" value="TT1751-like_sf"/>
</dbReference>
<gene>
    <name evidence="2" type="ORF">METZ01_LOCUS82388</name>
</gene>
<name>A0A381UNI1_9ZZZZ</name>